<evidence type="ECO:0000313" key="2">
    <source>
        <dbReference type="Proteomes" id="UP000886501"/>
    </source>
</evidence>
<proteinExistence type="predicted"/>
<protein>
    <submittedName>
        <fullName evidence="1">Uncharacterized protein</fullName>
    </submittedName>
</protein>
<keyword evidence="2" id="KW-1185">Reference proteome</keyword>
<dbReference type="EMBL" id="MU118089">
    <property type="protein sequence ID" value="KAF9645472.1"/>
    <property type="molecule type" value="Genomic_DNA"/>
</dbReference>
<accession>A0ACB6Z7G5</accession>
<comment type="caution">
    <text evidence="1">The sequence shown here is derived from an EMBL/GenBank/DDBJ whole genome shotgun (WGS) entry which is preliminary data.</text>
</comment>
<reference evidence="1" key="2">
    <citation type="journal article" date="2020" name="Nat. Commun.">
        <title>Large-scale genome sequencing of mycorrhizal fungi provides insights into the early evolution of symbiotic traits.</title>
        <authorList>
            <person name="Miyauchi S."/>
            <person name="Kiss E."/>
            <person name="Kuo A."/>
            <person name="Drula E."/>
            <person name="Kohler A."/>
            <person name="Sanchez-Garcia M."/>
            <person name="Morin E."/>
            <person name="Andreopoulos B."/>
            <person name="Barry K.W."/>
            <person name="Bonito G."/>
            <person name="Buee M."/>
            <person name="Carver A."/>
            <person name="Chen C."/>
            <person name="Cichocki N."/>
            <person name="Clum A."/>
            <person name="Culley D."/>
            <person name="Crous P.W."/>
            <person name="Fauchery L."/>
            <person name="Girlanda M."/>
            <person name="Hayes R.D."/>
            <person name="Keri Z."/>
            <person name="LaButti K."/>
            <person name="Lipzen A."/>
            <person name="Lombard V."/>
            <person name="Magnuson J."/>
            <person name="Maillard F."/>
            <person name="Murat C."/>
            <person name="Nolan M."/>
            <person name="Ohm R.A."/>
            <person name="Pangilinan J."/>
            <person name="Pereira M.F."/>
            <person name="Perotto S."/>
            <person name="Peter M."/>
            <person name="Pfister S."/>
            <person name="Riley R."/>
            <person name="Sitrit Y."/>
            <person name="Stielow J.B."/>
            <person name="Szollosi G."/>
            <person name="Zifcakova L."/>
            <person name="Stursova M."/>
            <person name="Spatafora J.W."/>
            <person name="Tedersoo L."/>
            <person name="Vaario L.M."/>
            <person name="Yamada A."/>
            <person name="Yan M."/>
            <person name="Wang P."/>
            <person name="Xu J."/>
            <person name="Bruns T."/>
            <person name="Baldrian P."/>
            <person name="Vilgalys R."/>
            <person name="Dunand C."/>
            <person name="Henrissat B."/>
            <person name="Grigoriev I.V."/>
            <person name="Hibbett D."/>
            <person name="Nagy L.G."/>
            <person name="Martin F.M."/>
        </authorList>
    </citation>
    <scope>NUCLEOTIDE SEQUENCE</scope>
    <source>
        <strain evidence="1">P2</strain>
    </source>
</reference>
<reference evidence="1" key="1">
    <citation type="submission" date="2019-10" db="EMBL/GenBank/DDBJ databases">
        <authorList>
            <consortium name="DOE Joint Genome Institute"/>
            <person name="Kuo A."/>
            <person name="Miyauchi S."/>
            <person name="Kiss E."/>
            <person name="Drula E."/>
            <person name="Kohler A."/>
            <person name="Sanchez-Garcia M."/>
            <person name="Andreopoulos B."/>
            <person name="Barry K.W."/>
            <person name="Bonito G."/>
            <person name="Buee M."/>
            <person name="Carver A."/>
            <person name="Chen C."/>
            <person name="Cichocki N."/>
            <person name="Clum A."/>
            <person name="Culley D."/>
            <person name="Crous P.W."/>
            <person name="Fauchery L."/>
            <person name="Girlanda M."/>
            <person name="Hayes R."/>
            <person name="Keri Z."/>
            <person name="Labutti K."/>
            <person name="Lipzen A."/>
            <person name="Lombard V."/>
            <person name="Magnuson J."/>
            <person name="Maillard F."/>
            <person name="Morin E."/>
            <person name="Murat C."/>
            <person name="Nolan M."/>
            <person name="Ohm R."/>
            <person name="Pangilinan J."/>
            <person name="Pereira M."/>
            <person name="Perotto S."/>
            <person name="Peter M."/>
            <person name="Riley R."/>
            <person name="Sitrit Y."/>
            <person name="Stielow B."/>
            <person name="Szollosi G."/>
            <person name="Zifcakova L."/>
            <person name="Stursova M."/>
            <person name="Spatafora J.W."/>
            <person name="Tedersoo L."/>
            <person name="Vaario L.-M."/>
            <person name="Yamada A."/>
            <person name="Yan M."/>
            <person name="Wang P."/>
            <person name="Xu J."/>
            <person name="Bruns T."/>
            <person name="Baldrian P."/>
            <person name="Vilgalys R."/>
            <person name="Henrissat B."/>
            <person name="Grigoriev I.V."/>
            <person name="Hibbett D."/>
            <person name="Nagy L.G."/>
            <person name="Martin F.M."/>
        </authorList>
    </citation>
    <scope>NUCLEOTIDE SEQUENCE</scope>
    <source>
        <strain evidence="1">P2</strain>
    </source>
</reference>
<name>A0ACB6Z7G5_THEGA</name>
<gene>
    <name evidence="1" type="ORF">BDM02DRAFT_3271660</name>
</gene>
<dbReference type="Proteomes" id="UP000886501">
    <property type="component" value="Unassembled WGS sequence"/>
</dbReference>
<organism evidence="1 2">
    <name type="scientific">Thelephora ganbajun</name>
    <name type="common">Ganba fungus</name>
    <dbReference type="NCBI Taxonomy" id="370292"/>
    <lineage>
        <taxon>Eukaryota</taxon>
        <taxon>Fungi</taxon>
        <taxon>Dikarya</taxon>
        <taxon>Basidiomycota</taxon>
        <taxon>Agaricomycotina</taxon>
        <taxon>Agaricomycetes</taxon>
        <taxon>Thelephorales</taxon>
        <taxon>Thelephoraceae</taxon>
        <taxon>Thelephora</taxon>
    </lineage>
</organism>
<feature type="non-terminal residue" evidence="1">
    <location>
        <position position="471"/>
    </location>
</feature>
<sequence>MGAEPILFPRYLGWVFAIVGESADKFPPATTYPPDIICFVEGSRSPLIFKAKNCSVTDNAVIFLNLTGPDFRSYVTAYCLNPPPDDICPFGFCPNPDVAGSLVRIANYVTGFCLAVLTFYSPRHVKAAFWSQALVTYSLLIACGISLVRGELTRFHSVIFVSIVCSPVNVYFSGYSIRAFWSFHRLDAVLGKKQYARRAMVLLSVGIWTAILIYAYLPQQHTKFAQDTCRGSIVENVFLGAPFIFAWALAIVAIFRRRKDIWPPEGPAAPKLACRRTIVTHYPFLQFLSVVAIPTAYWVGIVEVGVLGSQDVAFSLMFGQVLAVFVAVPPIIELAHLTPELWRWLINPSWVRYITRRPVSEIPDPEEIGTPNSEFVDWQNNEKKGTIDSQSSFTTEQPWLGRTKQPDSPKEVTEYHALLGDHPTVVDLSAPSTEHRALSEQGRKFHGNSGGFRMGWYSPCTNGCSPVFSLQ</sequence>
<evidence type="ECO:0000313" key="1">
    <source>
        <dbReference type="EMBL" id="KAF9645472.1"/>
    </source>
</evidence>